<protein>
    <recommendedName>
        <fullName evidence="3">F-box domain-containing protein</fullName>
    </recommendedName>
</protein>
<reference evidence="1 2" key="1">
    <citation type="submission" date="2014-04" db="EMBL/GenBank/DDBJ databases">
        <authorList>
            <consortium name="DOE Joint Genome Institute"/>
            <person name="Kuo A."/>
            <person name="Zuccaro A."/>
            <person name="Kohler A."/>
            <person name="Nagy L.G."/>
            <person name="Floudas D."/>
            <person name="Copeland A."/>
            <person name="Barry K.W."/>
            <person name="Cichocki N."/>
            <person name="Veneault-Fourrey C."/>
            <person name="LaButti K."/>
            <person name="Lindquist E.A."/>
            <person name="Lipzen A."/>
            <person name="Lundell T."/>
            <person name="Morin E."/>
            <person name="Murat C."/>
            <person name="Sun H."/>
            <person name="Tunlid A."/>
            <person name="Henrissat B."/>
            <person name="Grigoriev I.V."/>
            <person name="Hibbett D.S."/>
            <person name="Martin F."/>
            <person name="Nordberg H.P."/>
            <person name="Cantor M.N."/>
            <person name="Hua S.X."/>
        </authorList>
    </citation>
    <scope>NUCLEOTIDE SEQUENCE [LARGE SCALE GENOMIC DNA]</scope>
    <source>
        <strain evidence="1 2">MAFF 305830</strain>
    </source>
</reference>
<dbReference type="Proteomes" id="UP000054097">
    <property type="component" value="Unassembled WGS sequence"/>
</dbReference>
<keyword evidence="2" id="KW-1185">Reference proteome</keyword>
<dbReference type="OrthoDB" id="3365698at2759"/>
<organism evidence="1 2">
    <name type="scientific">Serendipita vermifera MAFF 305830</name>
    <dbReference type="NCBI Taxonomy" id="933852"/>
    <lineage>
        <taxon>Eukaryota</taxon>
        <taxon>Fungi</taxon>
        <taxon>Dikarya</taxon>
        <taxon>Basidiomycota</taxon>
        <taxon>Agaricomycotina</taxon>
        <taxon>Agaricomycetes</taxon>
        <taxon>Sebacinales</taxon>
        <taxon>Serendipitaceae</taxon>
        <taxon>Serendipita</taxon>
    </lineage>
</organism>
<sequence length="628" mass="71572">MFPSLAPNTALRTRQRRLMKYGPGYMNAFFGSRFILQSCLKQVRRKDFNDLFTDVILEIFQHYVAVQSDGPYILMLVSNLWRDLVIKAPSLWQWITFDSNCGEQLEKAFISATFAGSCPLQVILKLPSVACEASLPYIFRCQNLFIEVPDYMDGNEVRDDTQVLMSALNYPGACKIHWGRADEDGEIESREPFATPMPHVEVMNIESDGSGHFRYRYYVRNKDPQWRYPQDPFHPLVLLKIYRILDVLRNTSNLRTLVISHHAIDPRSSDIALPEVTLSNLQSLTISDLNNNLNGPILPLIGSIKCPNLANVELSGEFLDILAVTCELHSLGTPTSLDLHLFSCLQDELPSIKFSPFRLDFIGTLIMRVEKSLFWTYTHINDLINAVNNASVVRLDFSTTLKDWSSSVIDLKCLHSLSHDDSMSPSGKGKVNQMDSCRFLKLSRVGVLRLPERNRIQILDINFRYRSEVPSCWRVLPCSMLTTLVCTPSFLLPFLTDHLLPALHTIQLHLPYPVRSERFSGEGELDHFDTKITGWFIEHHDPFPCLRTFALAWFPAWRSFLEMINSIARNLGRNIELSIKLPSIPGRLAQHGLAFALGGSYDAKSVFIAQYKGIKQQLEQSTCLIILR</sequence>
<evidence type="ECO:0000313" key="1">
    <source>
        <dbReference type="EMBL" id="KIM25726.1"/>
    </source>
</evidence>
<reference evidence="2" key="2">
    <citation type="submission" date="2015-01" db="EMBL/GenBank/DDBJ databases">
        <title>Evolutionary Origins and Diversification of the Mycorrhizal Mutualists.</title>
        <authorList>
            <consortium name="DOE Joint Genome Institute"/>
            <consortium name="Mycorrhizal Genomics Consortium"/>
            <person name="Kohler A."/>
            <person name="Kuo A."/>
            <person name="Nagy L.G."/>
            <person name="Floudas D."/>
            <person name="Copeland A."/>
            <person name="Barry K.W."/>
            <person name="Cichocki N."/>
            <person name="Veneault-Fourrey C."/>
            <person name="LaButti K."/>
            <person name="Lindquist E.A."/>
            <person name="Lipzen A."/>
            <person name="Lundell T."/>
            <person name="Morin E."/>
            <person name="Murat C."/>
            <person name="Riley R."/>
            <person name="Ohm R."/>
            <person name="Sun H."/>
            <person name="Tunlid A."/>
            <person name="Henrissat B."/>
            <person name="Grigoriev I.V."/>
            <person name="Hibbett D.S."/>
            <person name="Martin F."/>
        </authorList>
    </citation>
    <scope>NUCLEOTIDE SEQUENCE [LARGE SCALE GENOMIC DNA]</scope>
    <source>
        <strain evidence="2">MAFF 305830</strain>
    </source>
</reference>
<evidence type="ECO:0008006" key="3">
    <source>
        <dbReference type="Google" id="ProtNLM"/>
    </source>
</evidence>
<dbReference type="AlphaFoldDB" id="A0A0C3B2I6"/>
<proteinExistence type="predicted"/>
<evidence type="ECO:0000313" key="2">
    <source>
        <dbReference type="Proteomes" id="UP000054097"/>
    </source>
</evidence>
<dbReference type="HOGENOM" id="CLU_442241_0_0_1"/>
<gene>
    <name evidence="1" type="ORF">M408DRAFT_26046</name>
</gene>
<dbReference type="EMBL" id="KN824312">
    <property type="protein sequence ID" value="KIM25726.1"/>
    <property type="molecule type" value="Genomic_DNA"/>
</dbReference>
<accession>A0A0C3B2I6</accession>
<name>A0A0C3B2I6_SERVB</name>